<dbReference type="Gene3D" id="3.30.43.10">
    <property type="entry name" value="Uridine Diphospho-n-acetylenolpyruvylglucosamine Reductase, domain 2"/>
    <property type="match status" value="1"/>
</dbReference>
<comment type="caution">
    <text evidence="7">The sequence shown here is derived from an EMBL/GenBank/DDBJ whole genome shotgun (WGS) entry which is preliminary data.</text>
</comment>
<organism evidence="7 8">
    <name type="scientific">Streptomyces ficellus</name>
    <dbReference type="NCBI Taxonomy" id="1977088"/>
    <lineage>
        <taxon>Bacteria</taxon>
        <taxon>Bacillati</taxon>
        <taxon>Actinomycetota</taxon>
        <taxon>Actinomycetes</taxon>
        <taxon>Kitasatosporales</taxon>
        <taxon>Streptomycetaceae</taxon>
        <taxon>Streptomyces</taxon>
    </lineage>
</organism>
<keyword evidence="5" id="KW-0560">Oxidoreductase</keyword>
<dbReference type="Proteomes" id="UP001174050">
    <property type="component" value="Unassembled WGS sequence"/>
</dbReference>
<dbReference type="InterPro" id="IPR016169">
    <property type="entry name" value="FAD-bd_PCMH_sub2"/>
</dbReference>
<evidence type="ECO:0000259" key="6">
    <source>
        <dbReference type="PROSITE" id="PS51387"/>
    </source>
</evidence>
<keyword evidence="4" id="KW-0274">FAD</keyword>
<reference evidence="7" key="1">
    <citation type="submission" date="2023-06" db="EMBL/GenBank/DDBJ databases">
        <title>WGS-Sequencing of Streptomyces ficellus isolate 21 collected from sand in Gara Djebilet Iron Mine in Algeria.</title>
        <authorList>
            <person name="Zegers G.P."/>
            <person name="Gomez A."/>
            <person name="Gueddou A."/>
            <person name="Zahara A.F."/>
            <person name="Worth M."/>
            <person name="Sevigny J.L."/>
            <person name="Tisa L."/>
        </authorList>
    </citation>
    <scope>NUCLEOTIDE SEQUENCE</scope>
    <source>
        <strain evidence="7">AS11</strain>
    </source>
</reference>
<evidence type="ECO:0000256" key="2">
    <source>
        <dbReference type="ARBA" id="ARBA00005466"/>
    </source>
</evidence>
<keyword evidence="3" id="KW-0285">Flavoprotein</keyword>
<dbReference type="InterPro" id="IPR016167">
    <property type="entry name" value="FAD-bd_PCMH_sub1"/>
</dbReference>
<evidence type="ECO:0000256" key="5">
    <source>
        <dbReference type="ARBA" id="ARBA00023002"/>
    </source>
</evidence>
<evidence type="ECO:0000256" key="1">
    <source>
        <dbReference type="ARBA" id="ARBA00001974"/>
    </source>
</evidence>
<dbReference type="Gene3D" id="3.30.465.10">
    <property type="match status" value="1"/>
</dbReference>
<comment type="similarity">
    <text evidence="2">Belongs to the oxygen-dependent FAD-linked oxidoreductase family.</text>
</comment>
<accession>A0ABT7YZW7</accession>
<dbReference type="InterPro" id="IPR036318">
    <property type="entry name" value="FAD-bd_PCMH-like_sf"/>
</dbReference>
<comment type="cofactor">
    <cofactor evidence="1">
        <name>FAD</name>
        <dbReference type="ChEBI" id="CHEBI:57692"/>
    </cofactor>
</comment>
<dbReference type="EMBL" id="JAUEPL010000002">
    <property type="protein sequence ID" value="MDN3292793.1"/>
    <property type="molecule type" value="Genomic_DNA"/>
</dbReference>
<dbReference type="RefSeq" id="WP_290109597.1">
    <property type="nucleotide sequence ID" value="NZ_JAUEPL010000002.1"/>
</dbReference>
<dbReference type="Pfam" id="PF01565">
    <property type="entry name" value="FAD_binding_4"/>
    <property type="match status" value="1"/>
</dbReference>
<dbReference type="InterPro" id="IPR006094">
    <property type="entry name" value="Oxid_FAD_bind_N"/>
</dbReference>
<dbReference type="InterPro" id="IPR016166">
    <property type="entry name" value="FAD-bd_PCMH"/>
</dbReference>
<protein>
    <submittedName>
        <fullName evidence="7">FAD-binding protein</fullName>
    </submittedName>
</protein>
<evidence type="ECO:0000256" key="4">
    <source>
        <dbReference type="ARBA" id="ARBA00022827"/>
    </source>
</evidence>
<dbReference type="Gene3D" id="3.40.462.20">
    <property type="match status" value="1"/>
</dbReference>
<dbReference type="PANTHER" id="PTHR42973:SF39">
    <property type="entry name" value="FAD-BINDING PCMH-TYPE DOMAIN-CONTAINING PROTEIN"/>
    <property type="match status" value="1"/>
</dbReference>
<evidence type="ECO:0000313" key="8">
    <source>
        <dbReference type="Proteomes" id="UP001174050"/>
    </source>
</evidence>
<evidence type="ECO:0000313" key="7">
    <source>
        <dbReference type="EMBL" id="MDN3292793.1"/>
    </source>
</evidence>
<keyword evidence="8" id="KW-1185">Reference proteome</keyword>
<dbReference type="PANTHER" id="PTHR42973">
    <property type="entry name" value="BINDING OXIDOREDUCTASE, PUTATIVE (AFU_ORTHOLOGUE AFUA_1G17690)-RELATED"/>
    <property type="match status" value="1"/>
</dbReference>
<sequence length="461" mass="48165">MTRTELPAVTIARPGQAPFAAATAVFNLAAPVRPAAAVTVRTTAEVRAAVRHAVSERLWVRPLTSGHASSSGRPMHDSLLIRTEPAGPVEIDTTTRVARVPAGTRWGAVVEAAAEHGWAAPHGTSPTVGVVGYLLRGGISVYGRHTGLAVNAVRAIELVTADGAARRVDATTEPELFWALRGGGGGFGVVTAVEVALFPAARVLTGAAFWPAAHGPELLTRWVRWTRDAPATVTTAMRVMNLPDAPGVPPELTGGPVVCLTGTVLGPTERDLVTARLRADQLLGPLRDVAEPLLDTWSVATPPAVVHAHMDPTDPVPVAGDHLLLSGLGQDGIETFLRLLGEGSGSPLVNAELRQLGGALAEHCPNGGALSRLQAAFAFTAGGLVVGPGDEAAIRAHCAKVRAALAPWDTGWTAPTLVERLDQPQRHLPPDAVARADRVRRRIDPSGIFRHDIPPGASARY</sequence>
<gene>
    <name evidence="7" type="ORF">QWM81_01785</name>
</gene>
<feature type="domain" description="FAD-binding PCMH-type" evidence="6">
    <location>
        <begin position="30"/>
        <end position="200"/>
    </location>
</feature>
<evidence type="ECO:0000256" key="3">
    <source>
        <dbReference type="ARBA" id="ARBA00022630"/>
    </source>
</evidence>
<dbReference type="PROSITE" id="PS51387">
    <property type="entry name" value="FAD_PCMH"/>
    <property type="match status" value="1"/>
</dbReference>
<dbReference type="InterPro" id="IPR050416">
    <property type="entry name" value="FAD-linked_Oxidoreductase"/>
</dbReference>
<name>A0ABT7YZW7_9ACTN</name>
<proteinExistence type="inferred from homology"/>
<dbReference type="SUPFAM" id="SSF56176">
    <property type="entry name" value="FAD-binding/transporter-associated domain-like"/>
    <property type="match status" value="1"/>
</dbReference>